<dbReference type="InterPro" id="IPR029068">
    <property type="entry name" value="Glyas_Bleomycin-R_OHBP_Dase"/>
</dbReference>
<organism evidence="3 4">
    <name type="scientific">Chitinophaga nivalis</name>
    <dbReference type="NCBI Taxonomy" id="2991709"/>
    <lineage>
        <taxon>Bacteria</taxon>
        <taxon>Pseudomonadati</taxon>
        <taxon>Bacteroidota</taxon>
        <taxon>Chitinophagia</taxon>
        <taxon>Chitinophagales</taxon>
        <taxon>Chitinophagaceae</taxon>
        <taxon>Chitinophaga</taxon>
    </lineage>
</organism>
<dbReference type="InterPro" id="IPR006311">
    <property type="entry name" value="TAT_signal"/>
</dbReference>
<dbReference type="Pfam" id="PF00903">
    <property type="entry name" value="Glyoxalase"/>
    <property type="match status" value="1"/>
</dbReference>
<dbReference type="CDD" id="cd06587">
    <property type="entry name" value="VOC"/>
    <property type="match status" value="1"/>
</dbReference>
<comment type="caution">
    <text evidence="3">The sequence shown here is derived from an EMBL/GenBank/DDBJ whole genome shotgun (WGS) entry which is preliminary data.</text>
</comment>
<feature type="domain" description="VOC" evidence="2">
    <location>
        <begin position="43"/>
        <end position="166"/>
    </location>
</feature>
<feature type="signal peptide" evidence="1">
    <location>
        <begin position="1"/>
        <end position="31"/>
    </location>
</feature>
<evidence type="ECO:0000313" key="4">
    <source>
        <dbReference type="Proteomes" id="UP001207742"/>
    </source>
</evidence>
<gene>
    <name evidence="3" type="ORF">OL497_16225</name>
</gene>
<dbReference type="Gene3D" id="3.10.180.10">
    <property type="entry name" value="2,3-Dihydroxybiphenyl 1,2-Dioxygenase, domain 1"/>
    <property type="match status" value="1"/>
</dbReference>
<dbReference type="SUPFAM" id="SSF54593">
    <property type="entry name" value="Glyoxalase/Bleomycin resistance protein/Dihydroxybiphenyl dioxygenase"/>
    <property type="match status" value="1"/>
</dbReference>
<dbReference type="InterPro" id="IPR004360">
    <property type="entry name" value="Glyas_Fos-R_dOase_dom"/>
</dbReference>
<keyword evidence="4" id="KW-1185">Reference proteome</keyword>
<dbReference type="InterPro" id="IPR037523">
    <property type="entry name" value="VOC_core"/>
</dbReference>
<dbReference type="RefSeq" id="WP_264731906.1">
    <property type="nucleotide sequence ID" value="NZ_JAPDNR010000001.1"/>
</dbReference>
<dbReference type="Proteomes" id="UP001207742">
    <property type="component" value="Unassembled WGS sequence"/>
</dbReference>
<dbReference type="PROSITE" id="PS51819">
    <property type="entry name" value="VOC"/>
    <property type="match status" value="1"/>
</dbReference>
<protein>
    <submittedName>
        <fullName evidence="3">VOC family protein</fullName>
    </submittedName>
</protein>
<sequence length="172" mass="18398">MAKKQVQRRTFLKQGMAAVAATSLAPLAGMAATAQPPASTTVKELRLVLTVDNLEEVIRFYRDVAGMTTSKEWHADTGNGIILDAGRATLELIDKNHAAFIDQQEVGKRVAGPVRLALNVGDHVKSATDALILHGAVSIAPPVKAPWSEVSRIQAPDGMQLTLFATSTLFDQ</sequence>
<evidence type="ECO:0000259" key="2">
    <source>
        <dbReference type="PROSITE" id="PS51819"/>
    </source>
</evidence>
<dbReference type="EMBL" id="JAPDNS010000002">
    <property type="protein sequence ID" value="MCW3485458.1"/>
    <property type="molecule type" value="Genomic_DNA"/>
</dbReference>
<evidence type="ECO:0000256" key="1">
    <source>
        <dbReference type="SAM" id="SignalP"/>
    </source>
</evidence>
<feature type="chain" id="PRO_5046547129" evidence="1">
    <location>
        <begin position="32"/>
        <end position="172"/>
    </location>
</feature>
<proteinExistence type="predicted"/>
<keyword evidence="1" id="KW-0732">Signal</keyword>
<reference evidence="3 4" key="1">
    <citation type="submission" date="2022-10" db="EMBL/GenBank/DDBJ databases">
        <title>Chitinophaga nivalis PC15 sp. nov., isolated from Pyeongchang county, South Korea.</title>
        <authorList>
            <person name="Trinh H.N."/>
        </authorList>
    </citation>
    <scope>NUCLEOTIDE SEQUENCE [LARGE SCALE GENOMIC DNA]</scope>
    <source>
        <strain evidence="3 4">PC14</strain>
    </source>
</reference>
<name>A0ABT3INE0_9BACT</name>
<dbReference type="PROSITE" id="PS51318">
    <property type="entry name" value="TAT"/>
    <property type="match status" value="1"/>
</dbReference>
<accession>A0ABT3INE0</accession>
<evidence type="ECO:0000313" key="3">
    <source>
        <dbReference type="EMBL" id="MCW3485458.1"/>
    </source>
</evidence>